<dbReference type="Gene3D" id="3.10.350.10">
    <property type="entry name" value="LysM domain"/>
    <property type="match status" value="3"/>
</dbReference>
<feature type="domain" description="LysM" evidence="3">
    <location>
        <begin position="69"/>
        <end position="113"/>
    </location>
</feature>
<reference evidence="4 5" key="1">
    <citation type="submission" date="2019-03" db="EMBL/GenBank/DDBJ databases">
        <title>Reclassification of Micrococcus aloeverae and Micrococcus yunnanensis as later heterotypic synonyms of Micrococcus luteus.</title>
        <authorList>
            <person name="Huang C.-H."/>
        </authorList>
    </citation>
    <scope>NUCLEOTIDE SEQUENCE [LARGE SCALE GENOMIC DNA]</scope>
    <source>
        <strain evidence="4 5">BCRC 12151</strain>
    </source>
</reference>
<feature type="chain" id="PRO_5046092657" evidence="2">
    <location>
        <begin position="43"/>
        <end position="440"/>
    </location>
</feature>
<dbReference type="InterPro" id="IPR008258">
    <property type="entry name" value="Transglycosylase_SLT_dom_1"/>
</dbReference>
<dbReference type="InterPro" id="IPR036779">
    <property type="entry name" value="LysM_dom_sf"/>
</dbReference>
<evidence type="ECO:0000313" key="5">
    <source>
        <dbReference type="Proteomes" id="UP000297477"/>
    </source>
</evidence>
<feature type="region of interest" description="Disordered" evidence="1">
    <location>
        <begin position="186"/>
        <end position="217"/>
    </location>
</feature>
<dbReference type="InterPro" id="IPR018392">
    <property type="entry name" value="LysM"/>
</dbReference>
<dbReference type="EMBL" id="SPKT01000005">
    <property type="protein sequence ID" value="TFI00172.1"/>
    <property type="molecule type" value="Genomic_DNA"/>
</dbReference>
<proteinExistence type="predicted"/>
<evidence type="ECO:0000256" key="1">
    <source>
        <dbReference type="SAM" id="MobiDB-lite"/>
    </source>
</evidence>
<keyword evidence="2" id="KW-0732">Signal</keyword>
<dbReference type="PROSITE" id="PS51782">
    <property type="entry name" value="LYSM"/>
    <property type="match status" value="3"/>
</dbReference>
<dbReference type="SUPFAM" id="SSF53955">
    <property type="entry name" value="Lysozyme-like"/>
    <property type="match status" value="1"/>
</dbReference>
<evidence type="ECO:0000313" key="4">
    <source>
        <dbReference type="EMBL" id="TFI00172.1"/>
    </source>
</evidence>
<feature type="signal peptide" evidence="2">
    <location>
        <begin position="1"/>
        <end position="42"/>
    </location>
</feature>
<feature type="domain" description="LysM" evidence="3">
    <location>
        <begin position="221"/>
        <end position="265"/>
    </location>
</feature>
<gene>
    <name evidence="4" type="ORF">E4A49_03745</name>
</gene>
<dbReference type="Pfam" id="PF01464">
    <property type="entry name" value="SLT"/>
    <property type="match status" value="1"/>
</dbReference>
<protein>
    <submittedName>
        <fullName evidence="4">LysM peptidoglycan-binding domain-containing protein</fullName>
    </submittedName>
</protein>
<dbReference type="SMART" id="SM00257">
    <property type="entry name" value="LysM"/>
    <property type="match status" value="3"/>
</dbReference>
<sequence>MSASQQQTAPAPRASGQRLVRSALTTSVLPLMLLGTAPAAQAEEATRPAEQRPTGSGSGSDGTVAPATSTYTVRRGDTLSEIAWAHRVPLKEVFRLNGMDHSTVIYAGQKITLPTGTAATTSSGERKAPTSSKRSGQAASTYTVRRNDGWWIIAQRTGSTMAALQKANGMSATTTLHPGMVLKVPGAASSAPAEQADPAPTRSAGRSTALERTGSTSGEAVRYTVVAGDSPWRVAQKFGISVKRLRDLNGLSVDSPMYVGDVLVVDDGSPKSSAPAPQNRPIGNTFLHYTYPEHVTASANENYARLQSAPAPSPAETQQLIRETARSMGVDPRLALAHAYTESRFQHRSVSPANAIGTMQVIPVAGEFASQLVGRELNLLDPQDNVTAGVAIIRYMQQNTPTRDLGIGAYYQGHGSVMRQGLKPDTAAYVARVKAAMAMF</sequence>
<dbReference type="Gene3D" id="1.10.530.10">
    <property type="match status" value="1"/>
</dbReference>
<evidence type="ECO:0000256" key="2">
    <source>
        <dbReference type="SAM" id="SignalP"/>
    </source>
</evidence>
<comment type="caution">
    <text evidence="4">The sequence shown here is derived from an EMBL/GenBank/DDBJ whole genome shotgun (WGS) entry which is preliminary data.</text>
</comment>
<dbReference type="CDD" id="cd00118">
    <property type="entry name" value="LysM"/>
    <property type="match status" value="3"/>
</dbReference>
<dbReference type="RefSeq" id="WP_135103262.1">
    <property type="nucleotide sequence ID" value="NZ_SPKT01000005.1"/>
</dbReference>
<feature type="domain" description="LysM" evidence="3">
    <location>
        <begin position="140"/>
        <end position="184"/>
    </location>
</feature>
<feature type="region of interest" description="Disordered" evidence="1">
    <location>
        <begin position="40"/>
        <end position="72"/>
    </location>
</feature>
<dbReference type="PANTHER" id="PTHR33734">
    <property type="entry name" value="LYSM DOMAIN-CONTAINING GPI-ANCHORED PROTEIN 2"/>
    <property type="match status" value="1"/>
</dbReference>
<dbReference type="SUPFAM" id="SSF54106">
    <property type="entry name" value="LysM domain"/>
    <property type="match status" value="3"/>
</dbReference>
<dbReference type="InterPro" id="IPR023346">
    <property type="entry name" value="Lysozyme-like_dom_sf"/>
</dbReference>
<keyword evidence="5" id="KW-1185">Reference proteome</keyword>
<accession>A0ABY2K0R5</accession>
<feature type="region of interest" description="Disordered" evidence="1">
    <location>
        <begin position="115"/>
        <end position="140"/>
    </location>
</feature>
<evidence type="ECO:0000259" key="3">
    <source>
        <dbReference type="PROSITE" id="PS51782"/>
    </source>
</evidence>
<dbReference type="Proteomes" id="UP000297477">
    <property type="component" value="Unassembled WGS sequence"/>
</dbReference>
<dbReference type="Pfam" id="PF01476">
    <property type="entry name" value="LysM"/>
    <property type="match status" value="3"/>
</dbReference>
<name>A0ABY2K0R5_9MICC</name>
<organism evidence="4 5">
    <name type="scientific">Micrococcus lylae</name>
    <dbReference type="NCBI Taxonomy" id="1273"/>
    <lineage>
        <taxon>Bacteria</taxon>
        <taxon>Bacillati</taxon>
        <taxon>Actinomycetota</taxon>
        <taxon>Actinomycetes</taxon>
        <taxon>Micrococcales</taxon>
        <taxon>Micrococcaceae</taxon>
        <taxon>Micrococcus</taxon>
    </lineage>
</organism>
<dbReference type="PANTHER" id="PTHR33734:SF22">
    <property type="entry name" value="MEMBRANE-BOUND LYTIC MUREIN TRANSGLYCOSYLASE D"/>
    <property type="match status" value="1"/>
</dbReference>